<keyword evidence="3 6" id="KW-0547">Nucleotide-binding</keyword>
<comment type="catalytic activity">
    <reaction evidence="6 7">
        <text>[phosphate](n) + ATP = [phosphate](n+1) + ADP</text>
        <dbReference type="Rhea" id="RHEA:19573"/>
        <dbReference type="Rhea" id="RHEA-COMP:9859"/>
        <dbReference type="Rhea" id="RHEA-COMP:14280"/>
        <dbReference type="ChEBI" id="CHEBI:16838"/>
        <dbReference type="ChEBI" id="CHEBI:30616"/>
        <dbReference type="ChEBI" id="CHEBI:456216"/>
        <dbReference type="EC" id="2.7.4.1"/>
    </reaction>
</comment>
<dbReference type="InterPro" id="IPR025198">
    <property type="entry name" value="PPK_N_dom"/>
</dbReference>
<evidence type="ECO:0000256" key="1">
    <source>
        <dbReference type="ARBA" id="ARBA00022553"/>
    </source>
</evidence>
<evidence type="ECO:0000256" key="7">
    <source>
        <dbReference type="RuleBase" id="RU003800"/>
    </source>
</evidence>
<keyword evidence="13" id="KW-1185">Reference proteome</keyword>
<evidence type="ECO:0000313" key="12">
    <source>
        <dbReference type="EMBL" id="MBA5630238.1"/>
    </source>
</evidence>
<comment type="caution">
    <text evidence="12">The sequence shown here is derived from an EMBL/GenBank/DDBJ whole genome shotgun (WGS) entry which is preliminary data.</text>
</comment>
<dbReference type="NCBIfam" id="NF003917">
    <property type="entry name" value="PRK05443.1-1"/>
    <property type="match status" value="1"/>
</dbReference>
<dbReference type="InterPro" id="IPR036832">
    <property type="entry name" value="PPK_N_dom_sf"/>
</dbReference>
<keyword evidence="5 6" id="KW-0067">ATP-binding</keyword>
<dbReference type="GO" id="GO:0005524">
    <property type="term" value="F:ATP binding"/>
    <property type="evidence" value="ECO:0007669"/>
    <property type="project" value="UniProtKB-KW"/>
</dbReference>
<dbReference type="Pfam" id="PF02503">
    <property type="entry name" value="PP_kinase"/>
    <property type="match status" value="1"/>
</dbReference>
<feature type="binding site" evidence="6">
    <location>
        <position position="466"/>
    </location>
    <ligand>
        <name>ATP</name>
        <dbReference type="ChEBI" id="CHEBI:30616"/>
    </ligand>
</feature>
<dbReference type="SUPFAM" id="SSF140356">
    <property type="entry name" value="PPK N-terminal domain-like"/>
    <property type="match status" value="1"/>
</dbReference>
<feature type="binding site" evidence="6">
    <location>
        <position position="562"/>
    </location>
    <ligand>
        <name>ATP</name>
        <dbReference type="ChEBI" id="CHEBI:30616"/>
    </ligand>
</feature>
<reference evidence="12 13" key="1">
    <citation type="submission" date="2020-07" db="EMBL/GenBank/DDBJ databases">
        <title>Moheibacter lacus sp. nov., a member of the family Flavobacteriaceae isolated from freshwater lake sediment.</title>
        <authorList>
            <person name="Liu Y."/>
        </authorList>
    </citation>
    <scope>NUCLEOTIDE SEQUENCE [LARGE SCALE GENOMIC DNA]</scope>
    <source>
        <strain evidence="12 13">BDHS18</strain>
    </source>
</reference>
<evidence type="ECO:0000256" key="6">
    <source>
        <dbReference type="HAMAP-Rule" id="MF_00347"/>
    </source>
</evidence>
<organism evidence="12 13">
    <name type="scientific">Moheibacter lacus</name>
    <dbReference type="NCBI Taxonomy" id="2745851"/>
    <lineage>
        <taxon>Bacteria</taxon>
        <taxon>Pseudomonadati</taxon>
        <taxon>Bacteroidota</taxon>
        <taxon>Flavobacteriia</taxon>
        <taxon>Flavobacteriales</taxon>
        <taxon>Weeksellaceae</taxon>
        <taxon>Moheibacter</taxon>
    </lineage>
</organism>
<keyword evidence="1 6" id="KW-0597">Phosphoprotein</keyword>
<evidence type="ECO:0000256" key="5">
    <source>
        <dbReference type="ARBA" id="ARBA00022840"/>
    </source>
</evidence>
<dbReference type="EC" id="2.7.4.1" evidence="6 7"/>
<feature type="domain" description="Polyphosphate kinase C-terminal" evidence="11">
    <location>
        <begin position="329"/>
        <end position="494"/>
    </location>
</feature>
<keyword evidence="2 6" id="KW-0808">Transferase</keyword>
<feature type="domain" description="Polyphosphate kinase middle" evidence="8">
    <location>
        <begin position="123"/>
        <end position="302"/>
    </location>
</feature>
<dbReference type="SUPFAM" id="SSF56024">
    <property type="entry name" value="Phospholipase D/nuclease"/>
    <property type="match status" value="2"/>
</dbReference>
<evidence type="ECO:0000313" key="13">
    <source>
        <dbReference type="Proteomes" id="UP000552241"/>
    </source>
</evidence>
<dbReference type="Pfam" id="PF13090">
    <property type="entry name" value="PP_kinase_C"/>
    <property type="match status" value="1"/>
</dbReference>
<dbReference type="HAMAP" id="MF_00347">
    <property type="entry name" value="Polyphosphate_kinase"/>
    <property type="match status" value="1"/>
</dbReference>
<dbReference type="PIRSF" id="PIRSF015589">
    <property type="entry name" value="PP_kinase"/>
    <property type="match status" value="1"/>
</dbReference>
<dbReference type="PANTHER" id="PTHR30218:SF0">
    <property type="entry name" value="POLYPHOSPHATE KINASE"/>
    <property type="match status" value="1"/>
</dbReference>
<dbReference type="InterPro" id="IPR003414">
    <property type="entry name" value="PP_kinase"/>
</dbReference>
<dbReference type="GO" id="GO:0006799">
    <property type="term" value="P:polyphosphate biosynthetic process"/>
    <property type="evidence" value="ECO:0007669"/>
    <property type="project" value="UniProtKB-UniRule"/>
</dbReference>
<keyword evidence="6" id="KW-0460">Magnesium</keyword>
<keyword evidence="4 6" id="KW-0418">Kinase</keyword>
<dbReference type="InterPro" id="IPR024953">
    <property type="entry name" value="PP_kinase_middle"/>
</dbReference>
<dbReference type="Proteomes" id="UP000552241">
    <property type="component" value="Unassembled WGS sequence"/>
</dbReference>
<evidence type="ECO:0000256" key="3">
    <source>
        <dbReference type="ARBA" id="ARBA00022741"/>
    </source>
</evidence>
<protein>
    <recommendedName>
        <fullName evidence="6 7">Polyphosphate kinase</fullName>
        <ecNumber evidence="6 7">2.7.4.1</ecNumber>
    </recommendedName>
    <alternativeName>
        <fullName evidence="6">ATP-polyphosphate phosphotransferase</fullName>
    </alternativeName>
    <alternativeName>
        <fullName evidence="6">Polyphosphoric acid kinase</fullName>
    </alternativeName>
</protein>
<dbReference type="InterPro" id="IPR036830">
    <property type="entry name" value="PP_kinase_middle_dom_sf"/>
</dbReference>
<dbReference type="Pfam" id="PF17941">
    <property type="entry name" value="PP_kinase_C_1"/>
    <property type="match status" value="1"/>
</dbReference>
<evidence type="ECO:0000259" key="11">
    <source>
        <dbReference type="Pfam" id="PF17941"/>
    </source>
</evidence>
<comment type="PTM">
    <text evidence="6 7">An intermediate of this reaction is the autophosphorylated ppk in which a phosphate is covalently linked to a histidine residue through a N-P bond.</text>
</comment>
<dbReference type="GO" id="GO:0008976">
    <property type="term" value="F:polyphosphate kinase activity"/>
    <property type="evidence" value="ECO:0007669"/>
    <property type="project" value="UniProtKB-UniRule"/>
</dbReference>
<dbReference type="EMBL" id="JACDZE010000004">
    <property type="protein sequence ID" value="MBA5630238.1"/>
    <property type="molecule type" value="Genomic_DNA"/>
</dbReference>
<dbReference type="NCBIfam" id="TIGR03705">
    <property type="entry name" value="poly_P_kin"/>
    <property type="match status" value="1"/>
</dbReference>
<evidence type="ECO:0000259" key="8">
    <source>
        <dbReference type="Pfam" id="PF02503"/>
    </source>
</evidence>
<feature type="binding site" evidence="6">
    <location>
        <position position="590"/>
    </location>
    <ligand>
        <name>ATP</name>
        <dbReference type="ChEBI" id="CHEBI:30616"/>
    </ligand>
</feature>
<gene>
    <name evidence="12" type="primary">ppk1</name>
    <name evidence="6" type="synonym">ppk</name>
    <name evidence="12" type="ORF">HU137_10690</name>
</gene>
<name>A0A838ZTC6_9FLAO</name>
<dbReference type="AlphaFoldDB" id="A0A838ZTC6"/>
<dbReference type="PANTHER" id="PTHR30218">
    <property type="entry name" value="POLYPHOSPHATE KINASE"/>
    <property type="match status" value="1"/>
</dbReference>
<dbReference type="Pfam" id="PF13089">
    <property type="entry name" value="PP_kinase_N"/>
    <property type="match status" value="1"/>
</dbReference>
<comment type="similarity">
    <text evidence="6 7">Belongs to the polyphosphate kinase 1 (PPK1) family.</text>
</comment>
<proteinExistence type="inferred from homology"/>
<feature type="domain" description="Polyphosphate kinase N-terminal" evidence="9">
    <location>
        <begin position="6"/>
        <end position="112"/>
    </location>
</feature>
<dbReference type="InterPro" id="IPR041108">
    <property type="entry name" value="PP_kinase_C_1"/>
</dbReference>
<feature type="domain" description="Polyphosphate kinase C-terminal" evidence="10">
    <location>
        <begin position="501"/>
        <end position="671"/>
    </location>
</feature>
<evidence type="ECO:0000259" key="9">
    <source>
        <dbReference type="Pfam" id="PF13089"/>
    </source>
</evidence>
<evidence type="ECO:0000259" key="10">
    <source>
        <dbReference type="Pfam" id="PF13090"/>
    </source>
</evidence>
<comment type="function">
    <text evidence="6 7">Catalyzes the reversible transfer of the terminal phosphate of ATP to form a long-chain polyphosphate (polyP).</text>
</comment>
<dbReference type="SUPFAM" id="SSF143724">
    <property type="entry name" value="PHP14-like"/>
    <property type="match status" value="1"/>
</dbReference>
<keyword evidence="6" id="KW-0479">Metal-binding</keyword>
<feature type="binding site" evidence="6">
    <location>
        <position position="372"/>
    </location>
    <ligand>
        <name>Mg(2+)</name>
        <dbReference type="ChEBI" id="CHEBI:18420"/>
    </ligand>
</feature>
<comment type="cofactor">
    <cofactor evidence="6">
        <name>Mg(2+)</name>
        <dbReference type="ChEBI" id="CHEBI:18420"/>
    </cofactor>
</comment>
<sequence length="693" mass="80795">MVSKIYVNREISWLKFNARVLQEVKDSNVPLLERLRFLGIYSNNLDEFYSVRYSALLRSIQLKSRGYRNIIAEQTDEDLIEEINQSVAIQREDYDRFYDQILLELEANNIFFIDDKNVPLEHIQFVSQYFNSELSHSIAVYILDKKLTAPAIRDGAFYLAVKFIEDEVPKYALIDVPTQIFPRFVILPKINQKQYVMYLEDIIRYHLDEIFKVFQYEFIEAHSIKITRDSELDMDTDLENSLLEKVAKSLEGRRKGEPVRIVYDREIAQDTLQFLTRKLNIDDYDSINAGGKYHNKRDLMKFPNLGRNDLEYEKITPIVPYKFNCYRNNFEAISAEDHILYAPYHDYSVFLRFLREAAIDPKVTKIKITIYRVASESQVMSALINAARNGKEVTAVLELRARFDEANNVKWSKRLQDAGVHVIFGVQGLKVHSKIGYIERLPEHNMASSYAFISTGNFHAGTAKLYTDYTLLTSQPEITQEINQVFKFFNANYQTQSYKHLLVSPMQTRKKIVKFIKKEIKNHRKGLPSGINLKLNSLSDKEIIDMLYLASNEGVKVRLVVRGIHSLITGIPGISENIASVSIIDKFLEHPRVYWFKNAGSDRVFISSADMMERNLDARVEVACPIYDPQIKKLVMDTFELSFNDNVKARIHDADESLTYRVNTKPVLRSQFVTYDYLYEWNKKLEKKESEIQ</sequence>
<accession>A0A838ZTC6</accession>
<feature type="binding site" evidence="6">
    <location>
        <position position="402"/>
    </location>
    <ligand>
        <name>Mg(2+)</name>
        <dbReference type="ChEBI" id="CHEBI:18420"/>
    </ligand>
</feature>
<evidence type="ECO:0000256" key="4">
    <source>
        <dbReference type="ARBA" id="ARBA00022777"/>
    </source>
</evidence>
<dbReference type="Gene3D" id="1.20.58.310">
    <property type="entry name" value="Polyphosphate kinase N-terminal domain"/>
    <property type="match status" value="1"/>
</dbReference>
<dbReference type="InterPro" id="IPR025200">
    <property type="entry name" value="PPK_C_dom2"/>
</dbReference>
<dbReference type="GO" id="GO:0046872">
    <property type="term" value="F:metal ion binding"/>
    <property type="evidence" value="ECO:0007669"/>
    <property type="project" value="UniProtKB-KW"/>
</dbReference>
<evidence type="ECO:0000256" key="2">
    <source>
        <dbReference type="ARBA" id="ARBA00022679"/>
    </source>
</evidence>
<dbReference type="Gene3D" id="3.30.870.10">
    <property type="entry name" value="Endonuclease Chain A"/>
    <property type="match status" value="2"/>
</dbReference>
<dbReference type="GO" id="GO:0009358">
    <property type="term" value="C:polyphosphate kinase complex"/>
    <property type="evidence" value="ECO:0007669"/>
    <property type="project" value="InterPro"/>
</dbReference>
<dbReference type="Gene3D" id="3.30.1840.10">
    <property type="entry name" value="Polyphosphate kinase middle domain"/>
    <property type="match status" value="1"/>
</dbReference>
<feature type="active site" description="Phosphohistidine intermediate" evidence="6">
    <location>
        <position position="432"/>
    </location>
</feature>
<feature type="binding site" evidence="6">
    <location>
        <position position="44"/>
    </location>
    <ligand>
        <name>ATP</name>
        <dbReference type="ChEBI" id="CHEBI:30616"/>
    </ligand>
</feature>